<organism evidence="3 4">
    <name type="scientific">Paralimibaculum aggregatum</name>
    <dbReference type="NCBI Taxonomy" id="3036245"/>
    <lineage>
        <taxon>Bacteria</taxon>
        <taxon>Pseudomonadati</taxon>
        <taxon>Pseudomonadota</taxon>
        <taxon>Alphaproteobacteria</taxon>
        <taxon>Rhodobacterales</taxon>
        <taxon>Paracoccaceae</taxon>
        <taxon>Paralimibaculum</taxon>
    </lineage>
</organism>
<proteinExistence type="predicted"/>
<dbReference type="RefSeq" id="WP_285670271.1">
    <property type="nucleotide sequence ID" value="NZ_BSYI01000004.1"/>
</dbReference>
<dbReference type="InterPro" id="IPR008312">
    <property type="entry name" value="T6SS_TssB1"/>
</dbReference>
<comment type="caution">
    <text evidence="3">The sequence shown here is derived from an EMBL/GenBank/DDBJ whole genome shotgun (WGS) entry which is preliminary data.</text>
</comment>
<feature type="compositionally biased region" description="Acidic residues" evidence="1">
    <location>
        <begin position="630"/>
        <end position="656"/>
    </location>
</feature>
<dbReference type="PANTHER" id="PTHR35565">
    <property type="entry name" value="CYTOPLASMIC PROTEIN-RELATED"/>
    <property type="match status" value="1"/>
</dbReference>
<keyword evidence="4" id="KW-1185">Reference proteome</keyword>
<feature type="compositionally biased region" description="Acidic residues" evidence="1">
    <location>
        <begin position="663"/>
        <end position="681"/>
    </location>
</feature>
<dbReference type="EMBL" id="BSYI01000004">
    <property type="protein sequence ID" value="GMG81604.1"/>
    <property type="molecule type" value="Genomic_DNA"/>
</dbReference>
<dbReference type="PANTHER" id="PTHR35565:SF1">
    <property type="entry name" value="TYPE VI SECRETION SYSTEM CONTRACTILE SHEATH LARGE SUBUNIT"/>
    <property type="match status" value="1"/>
</dbReference>
<name>A0ABQ6LE29_9RHOB</name>
<feature type="region of interest" description="Disordered" evidence="1">
    <location>
        <begin position="1"/>
        <end position="34"/>
    </location>
</feature>
<feature type="compositionally biased region" description="Acidic residues" evidence="1">
    <location>
        <begin position="608"/>
        <end position="621"/>
    </location>
</feature>
<dbReference type="InterPro" id="IPR010269">
    <property type="entry name" value="T6SS_TssC-like"/>
</dbReference>
<accession>A0ABQ6LE29</accession>
<dbReference type="Proteomes" id="UP001239909">
    <property type="component" value="Unassembled WGS sequence"/>
</dbReference>
<feature type="compositionally biased region" description="Acidic residues" evidence="1">
    <location>
        <begin position="579"/>
        <end position="599"/>
    </location>
</feature>
<feature type="compositionally biased region" description="Acidic residues" evidence="1">
    <location>
        <begin position="553"/>
        <end position="571"/>
    </location>
</feature>
<evidence type="ECO:0000259" key="2">
    <source>
        <dbReference type="Pfam" id="PF05943"/>
    </source>
</evidence>
<dbReference type="InterPro" id="IPR044031">
    <property type="entry name" value="TssC1_N"/>
</dbReference>
<feature type="domain" description="TssC1 N-terminal" evidence="2">
    <location>
        <begin position="216"/>
        <end position="499"/>
    </location>
</feature>
<dbReference type="Pfam" id="PF05943">
    <property type="entry name" value="VipB"/>
    <property type="match status" value="1"/>
</dbReference>
<gene>
    <name evidence="3" type="ORF">LNKW23_08170</name>
</gene>
<reference evidence="3 4" key="1">
    <citation type="submission" date="2023-04" db="EMBL/GenBank/DDBJ databases">
        <title>Marinoamorphus aggregata gen. nov., sp. Nov., isolate from tissue of brittle star Ophioplocus japonicus.</title>
        <authorList>
            <person name="Kawano K."/>
            <person name="Sawayama S."/>
            <person name="Nakagawa S."/>
        </authorList>
    </citation>
    <scope>NUCLEOTIDE SEQUENCE [LARGE SCALE GENOMIC DNA]</scope>
    <source>
        <strain evidence="3 4">NKW23</strain>
    </source>
</reference>
<evidence type="ECO:0000313" key="3">
    <source>
        <dbReference type="EMBL" id="GMG81604.1"/>
    </source>
</evidence>
<protein>
    <recommendedName>
        <fullName evidence="2">TssC1 N-terminal domain-containing protein</fullName>
    </recommendedName>
</protein>
<dbReference type="Pfam" id="PF05591">
    <property type="entry name" value="T6SS_VipA"/>
    <property type="match status" value="1"/>
</dbReference>
<evidence type="ECO:0000313" key="4">
    <source>
        <dbReference type="Proteomes" id="UP001239909"/>
    </source>
</evidence>
<feature type="region of interest" description="Disordered" evidence="1">
    <location>
        <begin position="546"/>
        <end position="687"/>
    </location>
</feature>
<sequence length="687" mass="72949">MVATDIEPQGAEDPDRPEGELDFGTLTVPDSPAGVAEPRTKFRIAVLGDFSARANRGMLEVGEELAKRKPMKLDVDTIDEVISRFRTQLTLPIGPGGGAVEVELGSIDDLHPDELYENVEAFQELQNLRMMVTRGRADSVLEELRALGAELGGRTQPPRRRAKGAQVPADLKLSEFAQLIGAEAEARPAVSSADDIIRQMVAPYVVKAPDPDIPAMTAAVDEALSAMMRGLLHSPDFQAVESAWRSLDLLARRIETGGGLEIVVYDVAAEELAIDLAVASDLSESGMFGMLAEKPGLDIAQGGISAVIGLYQFEETPPHAELLGRIAKIAAYMDAPFVASITSKVFDTKTDDLHPLVKDAFAKLRALPEAAYVALAAPRFMLRQPYGSRTDPVDPFDFEEFTRREGLKGMLWANPAVLVGALLGAAWVKGSGKVKLGEVMTLDDIPFYYINDEYGDQIALPCTERLLTEKTVAEASQRSFMPVISLQGRNEVRLGSFRSLAGGELAGPWSENAVGGPAAAKARAATVTAAAAGAAAPAAAAAPAQAEVAAAAEPEEEEPPLLPGGDDDDLDALLASLDDPPEDTEPMSEEEEKGTDDLDALLATLDPPAEDEEVADLDDLDAMLASLDEPAAEEEAPAEDAEDAGAEEEGGDDDLDALLASFSDEDEAPAEDDDAVDDELDALLKDL</sequence>
<evidence type="ECO:0000256" key="1">
    <source>
        <dbReference type="SAM" id="MobiDB-lite"/>
    </source>
</evidence>